<sequence length="133" mass="15021">MTSTIGKYGIEDRQSPLEEFLPDSRSYRSVETGNLHGSDHVIVRAKIRIKIDNSQHSPRSFNQLKLKNSGTVNINDFYGTTSEYWSKLKECPRKSATSTLGHTSWVSEATVQLSEKAAKARMSGDPDYRVLRK</sequence>
<evidence type="ECO:0000313" key="2">
    <source>
        <dbReference type="Proteomes" id="UP000038040"/>
    </source>
</evidence>
<reference evidence="4" key="1">
    <citation type="submission" date="2017-02" db="UniProtKB">
        <authorList>
            <consortium name="WormBaseParasite"/>
        </authorList>
    </citation>
    <scope>IDENTIFICATION</scope>
</reference>
<dbReference type="AlphaFoldDB" id="A0A0N4UNQ9"/>
<proteinExistence type="predicted"/>
<dbReference type="Proteomes" id="UP000274756">
    <property type="component" value="Unassembled WGS sequence"/>
</dbReference>
<reference evidence="1 3" key="2">
    <citation type="submission" date="2018-11" db="EMBL/GenBank/DDBJ databases">
        <authorList>
            <consortium name="Pathogen Informatics"/>
        </authorList>
    </citation>
    <scope>NUCLEOTIDE SEQUENCE [LARGE SCALE GENOMIC DNA]</scope>
</reference>
<protein>
    <submittedName>
        <fullName evidence="1 4">Uncharacterized protein</fullName>
    </submittedName>
</protein>
<keyword evidence="3" id="KW-1185">Reference proteome</keyword>
<dbReference type="Proteomes" id="UP000038040">
    <property type="component" value="Unplaced"/>
</dbReference>
<gene>
    <name evidence="1" type="ORF">DME_LOCUS3223</name>
</gene>
<dbReference type="EMBL" id="UYYG01000114">
    <property type="protein sequence ID" value="VDN53250.1"/>
    <property type="molecule type" value="Genomic_DNA"/>
</dbReference>
<evidence type="ECO:0000313" key="4">
    <source>
        <dbReference type="WBParaSite" id="DME_0000955601-mRNA-1"/>
    </source>
</evidence>
<name>A0A0N4UNQ9_DRAME</name>
<dbReference type="WBParaSite" id="DME_0000955601-mRNA-1">
    <property type="protein sequence ID" value="DME_0000955601-mRNA-1"/>
    <property type="gene ID" value="DME_0000955601"/>
</dbReference>
<evidence type="ECO:0000313" key="3">
    <source>
        <dbReference type="Proteomes" id="UP000274756"/>
    </source>
</evidence>
<organism evidence="2 4">
    <name type="scientific">Dracunculus medinensis</name>
    <name type="common">Guinea worm</name>
    <dbReference type="NCBI Taxonomy" id="318479"/>
    <lineage>
        <taxon>Eukaryota</taxon>
        <taxon>Metazoa</taxon>
        <taxon>Ecdysozoa</taxon>
        <taxon>Nematoda</taxon>
        <taxon>Chromadorea</taxon>
        <taxon>Rhabditida</taxon>
        <taxon>Spirurina</taxon>
        <taxon>Dracunculoidea</taxon>
        <taxon>Dracunculidae</taxon>
        <taxon>Dracunculus</taxon>
    </lineage>
</organism>
<dbReference type="OrthoDB" id="410104at2759"/>
<accession>A0A0N4UNQ9</accession>
<evidence type="ECO:0000313" key="1">
    <source>
        <dbReference type="EMBL" id="VDN53250.1"/>
    </source>
</evidence>